<protein>
    <recommendedName>
        <fullName evidence="3">FbpB family small basic protein</fullName>
    </recommendedName>
</protein>
<keyword evidence="2" id="KW-1185">Reference proteome</keyword>
<organism evidence="1 2">
    <name type="scientific">Peribacillus deserti</name>
    <dbReference type="NCBI Taxonomy" id="673318"/>
    <lineage>
        <taxon>Bacteria</taxon>
        <taxon>Bacillati</taxon>
        <taxon>Bacillota</taxon>
        <taxon>Bacilli</taxon>
        <taxon>Bacillales</taxon>
        <taxon>Bacillaceae</taxon>
        <taxon>Peribacillus</taxon>
    </lineage>
</organism>
<comment type="caution">
    <text evidence="1">The sequence shown here is derived from an EMBL/GenBank/DDBJ whole genome shotgun (WGS) entry which is preliminary data.</text>
</comment>
<name>A0ABS2QHY6_9BACI</name>
<dbReference type="EMBL" id="JAFBFI010000008">
    <property type="protein sequence ID" value="MBM7692780.1"/>
    <property type="molecule type" value="Genomic_DNA"/>
</dbReference>
<reference evidence="1 2" key="1">
    <citation type="submission" date="2021-01" db="EMBL/GenBank/DDBJ databases">
        <title>Genomic Encyclopedia of Type Strains, Phase IV (KMG-IV): sequencing the most valuable type-strain genomes for metagenomic binning, comparative biology and taxonomic classification.</title>
        <authorList>
            <person name="Goeker M."/>
        </authorList>
    </citation>
    <scope>NUCLEOTIDE SEQUENCE [LARGE SCALE GENOMIC DNA]</scope>
    <source>
        <strain evidence="1 2">DSM 105482</strain>
    </source>
</reference>
<evidence type="ECO:0000313" key="2">
    <source>
        <dbReference type="Proteomes" id="UP000823486"/>
    </source>
</evidence>
<dbReference type="Proteomes" id="UP000823486">
    <property type="component" value="Unassembled WGS sequence"/>
</dbReference>
<evidence type="ECO:0008006" key="3">
    <source>
        <dbReference type="Google" id="ProtNLM"/>
    </source>
</evidence>
<dbReference type="InterPro" id="IPR025004">
    <property type="entry name" value="SenN/SenS"/>
</dbReference>
<evidence type="ECO:0000313" key="1">
    <source>
        <dbReference type="EMBL" id="MBM7692780.1"/>
    </source>
</evidence>
<accession>A0ABS2QHY6</accession>
<proteinExistence type="predicted"/>
<dbReference type="RefSeq" id="WP_204542918.1">
    <property type="nucleotide sequence ID" value="NZ_JAFBFI010000008.1"/>
</dbReference>
<gene>
    <name evidence="1" type="ORF">JOC77_002211</name>
</gene>
<sequence length="39" mass="4814">MKKKKLSLSQLVKKNKEELLKDKAQLDRIERRIEDKYLR</sequence>
<dbReference type="Pfam" id="PF13040">
    <property type="entry name" value="Fur_reg_FbpB"/>
    <property type="match status" value="1"/>
</dbReference>